<protein>
    <submittedName>
        <fullName evidence="5">HIT-like protein</fullName>
    </submittedName>
</protein>
<dbReference type="AlphaFoldDB" id="A0A0C1HDX9"/>
<dbReference type="SUPFAM" id="SSF54197">
    <property type="entry name" value="HIT-like"/>
    <property type="match status" value="1"/>
</dbReference>
<dbReference type="GO" id="GO:0003824">
    <property type="term" value="F:catalytic activity"/>
    <property type="evidence" value="ECO:0007669"/>
    <property type="project" value="InterPro"/>
</dbReference>
<evidence type="ECO:0000256" key="2">
    <source>
        <dbReference type="PIRSR" id="PIRSR601310-3"/>
    </source>
</evidence>
<comment type="caution">
    <text evidence="5">The sequence shown here is derived from an EMBL/GenBank/DDBJ whole genome shotgun (WGS) entry which is preliminary data.</text>
</comment>
<dbReference type="PROSITE" id="PS00892">
    <property type="entry name" value="HIT_1"/>
    <property type="match status" value="1"/>
</dbReference>
<feature type="short sequence motif" description="Histidine triad motif" evidence="2 3">
    <location>
        <begin position="97"/>
        <end position="101"/>
    </location>
</feature>
<feature type="domain" description="HIT" evidence="4">
    <location>
        <begin position="5"/>
        <end position="112"/>
    </location>
</feature>
<dbReference type="InterPro" id="IPR011146">
    <property type="entry name" value="HIT-like"/>
</dbReference>
<reference evidence="5 6" key="1">
    <citation type="journal article" date="2014" name="Mol. Biol. Evol.">
        <title>Massive expansion of Ubiquitination-related gene families within the Chlamydiae.</title>
        <authorList>
            <person name="Domman D."/>
            <person name="Collingro A."/>
            <person name="Lagkouvardos I."/>
            <person name="Gehre L."/>
            <person name="Weinmaier T."/>
            <person name="Rattei T."/>
            <person name="Subtil A."/>
            <person name="Horn M."/>
        </authorList>
    </citation>
    <scope>NUCLEOTIDE SEQUENCE [LARGE SCALE GENOMIC DNA]</scope>
    <source>
        <strain evidence="5 6">EI2</strain>
    </source>
</reference>
<name>A0A0C1HDX9_9BACT</name>
<organism evidence="5 6">
    <name type="scientific">Candidatus Protochlamydia amoebophila</name>
    <dbReference type="NCBI Taxonomy" id="362787"/>
    <lineage>
        <taxon>Bacteria</taxon>
        <taxon>Pseudomonadati</taxon>
        <taxon>Chlamydiota</taxon>
        <taxon>Chlamydiia</taxon>
        <taxon>Parachlamydiales</taxon>
        <taxon>Parachlamydiaceae</taxon>
        <taxon>Candidatus Protochlamydia</taxon>
    </lineage>
</organism>
<dbReference type="InterPro" id="IPR036265">
    <property type="entry name" value="HIT-like_sf"/>
</dbReference>
<dbReference type="Gene3D" id="3.30.428.10">
    <property type="entry name" value="HIT-like"/>
    <property type="match status" value="1"/>
</dbReference>
<evidence type="ECO:0000256" key="3">
    <source>
        <dbReference type="PROSITE-ProRule" id="PRU00464"/>
    </source>
</evidence>
<evidence type="ECO:0000259" key="4">
    <source>
        <dbReference type="PROSITE" id="PS51084"/>
    </source>
</evidence>
<evidence type="ECO:0000313" key="6">
    <source>
        <dbReference type="Proteomes" id="UP000031465"/>
    </source>
</evidence>
<feature type="active site" description="Tele-AMP-histidine intermediate" evidence="1">
    <location>
        <position position="99"/>
    </location>
</feature>
<evidence type="ECO:0000256" key="1">
    <source>
        <dbReference type="PIRSR" id="PIRSR601310-1"/>
    </source>
</evidence>
<dbReference type="PATRIC" id="fig|362787.3.peg.655"/>
<dbReference type="InterPro" id="IPR019808">
    <property type="entry name" value="Histidine_triad_CS"/>
</dbReference>
<dbReference type="EMBL" id="JSAN01000042">
    <property type="protein sequence ID" value="KIC72963.1"/>
    <property type="molecule type" value="Genomic_DNA"/>
</dbReference>
<sequence>MMTTVFGKIIKGELSAEKVFENERIMVIKDLYPVAPVHLLIIPKKEIPNFQSIQQEDLELVSEIVVIAQQLAKQFNIEEGYRLVTNNGTMAGQVIFHLHFHLIGGRQLGSLG</sequence>
<dbReference type="CDD" id="cd01276">
    <property type="entry name" value="PKCI_related"/>
    <property type="match status" value="1"/>
</dbReference>
<gene>
    <name evidence="5" type="primary">pckI</name>
    <name evidence="5" type="ORF">DB44_BV00040</name>
</gene>
<dbReference type="Proteomes" id="UP000031465">
    <property type="component" value="Unassembled WGS sequence"/>
</dbReference>
<dbReference type="PROSITE" id="PS51084">
    <property type="entry name" value="HIT_2"/>
    <property type="match status" value="1"/>
</dbReference>
<evidence type="ECO:0000313" key="5">
    <source>
        <dbReference type="EMBL" id="KIC72963.1"/>
    </source>
</evidence>
<dbReference type="PANTHER" id="PTHR23089">
    <property type="entry name" value="HISTIDINE TRIAD HIT PROTEIN"/>
    <property type="match status" value="1"/>
</dbReference>
<dbReference type="PRINTS" id="PR00332">
    <property type="entry name" value="HISTRIAD"/>
</dbReference>
<dbReference type="InterPro" id="IPR001310">
    <property type="entry name" value="Histidine_triad_HIT"/>
</dbReference>
<proteinExistence type="predicted"/>
<dbReference type="Pfam" id="PF01230">
    <property type="entry name" value="HIT"/>
    <property type="match status" value="1"/>
</dbReference>
<accession>A0A0C1HDX9</accession>